<dbReference type="PANTHER" id="PTHR38764">
    <property type="entry name" value="ACYL CARRIER PROTEIN PHOSPHODIESTERASE"/>
    <property type="match status" value="1"/>
</dbReference>
<name>A0ABW4XIG2_9GAMM</name>
<dbReference type="PANTHER" id="PTHR38764:SF1">
    <property type="entry name" value="ACYL CARRIER PROTEIN PHOSPHODIESTERASE"/>
    <property type="match status" value="1"/>
</dbReference>
<evidence type="ECO:0000313" key="5">
    <source>
        <dbReference type="EMBL" id="MFD2095316.1"/>
    </source>
</evidence>
<dbReference type="EMBL" id="JBHUHT010000008">
    <property type="protein sequence ID" value="MFD2095316.1"/>
    <property type="molecule type" value="Genomic_DNA"/>
</dbReference>
<reference evidence="6" key="1">
    <citation type="journal article" date="2019" name="Int. J. Syst. Evol. Microbiol.">
        <title>The Global Catalogue of Microorganisms (GCM) 10K type strain sequencing project: providing services to taxonomists for standard genome sequencing and annotation.</title>
        <authorList>
            <consortium name="The Broad Institute Genomics Platform"/>
            <consortium name="The Broad Institute Genome Sequencing Center for Infectious Disease"/>
            <person name="Wu L."/>
            <person name="Ma J."/>
        </authorList>
    </citation>
    <scope>NUCLEOTIDE SEQUENCE [LARGE SCALE GENOMIC DNA]</scope>
    <source>
        <strain evidence="6">CGMCC 1.10992</strain>
    </source>
</reference>
<comment type="caution">
    <text evidence="5">The sequence shown here is derived from an EMBL/GenBank/DDBJ whole genome shotgun (WGS) entry which is preliminary data.</text>
</comment>
<keyword evidence="2" id="KW-0378">Hydrolase</keyword>
<evidence type="ECO:0000256" key="4">
    <source>
        <dbReference type="ARBA" id="ARBA00023160"/>
    </source>
</evidence>
<evidence type="ECO:0000313" key="6">
    <source>
        <dbReference type="Proteomes" id="UP001597380"/>
    </source>
</evidence>
<proteinExistence type="predicted"/>
<keyword evidence="6" id="KW-1185">Reference proteome</keyword>
<gene>
    <name evidence="5" type="ORF">ACFSJ3_04905</name>
</gene>
<dbReference type="RefSeq" id="WP_345338476.1">
    <property type="nucleotide sequence ID" value="NZ_BAABLI010000005.1"/>
</dbReference>
<dbReference type="InterPro" id="IPR007431">
    <property type="entry name" value="ACP_PD"/>
</dbReference>
<dbReference type="PIRSF" id="PIRSF011489">
    <property type="entry name" value="DUF479"/>
    <property type="match status" value="1"/>
</dbReference>
<keyword evidence="4" id="KW-0276">Fatty acid metabolism</keyword>
<dbReference type="Proteomes" id="UP001597380">
    <property type="component" value="Unassembled WGS sequence"/>
</dbReference>
<evidence type="ECO:0000256" key="3">
    <source>
        <dbReference type="ARBA" id="ARBA00023098"/>
    </source>
</evidence>
<sequence length="209" mass="24582">MNFLAHFHIAHLTNTSLAGAMLGDFVKGRQWQALPHDEQVGVLLHRQVDTFTDQHACVLEARRKLTKTRFRYSGIAVDMIFDHLLAKHWGVYEQQALHQFSQRCYRALSAHRPHWPVKMRTVSQRMTEYDWLLSYAEQQTIDAALNNIARRMTRAQAQANQPFQHTYQEWQGQSADFETLFHQFYRDLIGQLPSLQQQVRVQQHNTIQV</sequence>
<evidence type="ECO:0000256" key="2">
    <source>
        <dbReference type="ARBA" id="ARBA00022801"/>
    </source>
</evidence>
<dbReference type="Pfam" id="PF04336">
    <property type="entry name" value="ACP_PD"/>
    <property type="match status" value="1"/>
</dbReference>
<keyword evidence="1" id="KW-0444">Lipid biosynthesis</keyword>
<evidence type="ECO:0000256" key="1">
    <source>
        <dbReference type="ARBA" id="ARBA00022516"/>
    </source>
</evidence>
<keyword evidence="4" id="KW-0275">Fatty acid biosynthesis</keyword>
<protein>
    <submittedName>
        <fullName evidence="5">ACP phosphodiesterase</fullName>
    </submittedName>
</protein>
<accession>A0ABW4XIG2</accession>
<organism evidence="5 6">
    <name type="scientific">Corallincola platygyrae</name>
    <dbReference type="NCBI Taxonomy" id="1193278"/>
    <lineage>
        <taxon>Bacteria</taxon>
        <taxon>Pseudomonadati</taxon>
        <taxon>Pseudomonadota</taxon>
        <taxon>Gammaproteobacteria</taxon>
        <taxon>Alteromonadales</taxon>
        <taxon>Psychromonadaceae</taxon>
        <taxon>Corallincola</taxon>
    </lineage>
</organism>
<keyword evidence="3" id="KW-0443">Lipid metabolism</keyword>